<dbReference type="AlphaFoldDB" id="A0A167CS16"/>
<reference evidence="1 2" key="1">
    <citation type="submission" date="2013-07" db="EMBL/GenBank/DDBJ databases">
        <title>Comparative Genomic and Metabolomic Analysis of Twelve Strains of Pseudoalteromonas luteoviolacea.</title>
        <authorList>
            <person name="Vynne N.G."/>
            <person name="Mansson M."/>
            <person name="Gram L."/>
        </authorList>
    </citation>
    <scope>NUCLEOTIDE SEQUENCE [LARGE SCALE GENOMIC DNA]</scope>
    <source>
        <strain evidence="1 2">NCIMB 1942</strain>
    </source>
</reference>
<gene>
    <name evidence="1" type="ORF">N482_01770</name>
</gene>
<sequence length="34" mass="3747">MKHIAFASRRFTTMQLVNPLIVPDGCKVTSVTAN</sequence>
<comment type="caution">
    <text evidence="1">The sequence shown here is derived from an EMBL/GenBank/DDBJ whole genome shotgun (WGS) entry which is preliminary data.</text>
</comment>
<organism evidence="1 2">
    <name type="scientific">Pseudoalteromonas luteoviolacea NCIMB 1942</name>
    <dbReference type="NCBI Taxonomy" id="1365253"/>
    <lineage>
        <taxon>Bacteria</taxon>
        <taxon>Pseudomonadati</taxon>
        <taxon>Pseudomonadota</taxon>
        <taxon>Gammaproteobacteria</taxon>
        <taxon>Alteromonadales</taxon>
        <taxon>Pseudoalteromonadaceae</taxon>
        <taxon>Pseudoalteromonas</taxon>
    </lineage>
</organism>
<evidence type="ECO:0000313" key="1">
    <source>
        <dbReference type="EMBL" id="KZN47995.1"/>
    </source>
</evidence>
<dbReference type="Proteomes" id="UP000076587">
    <property type="component" value="Unassembled WGS sequence"/>
</dbReference>
<dbReference type="EMBL" id="AUXT01000150">
    <property type="protein sequence ID" value="KZN47995.1"/>
    <property type="molecule type" value="Genomic_DNA"/>
</dbReference>
<protein>
    <submittedName>
        <fullName evidence="1">Uncharacterized protein</fullName>
    </submittedName>
</protein>
<name>A0A167CS16_9GAMM</name>
<proteinExistence type="predicted"/>
<evidence type="ECO:0000313" key="2">
    <source>
        <dbReference type="Proteomes" id="UP000076587"/>
    </source>
</evidence>
<accession>A0A167CS16</accession>